<organism evidence="1 2">
    <name type="scientific">Lasiodiplodia mahajangana</name>
    <dbReference type="NCBI Taxonomy" id="1108764"/>
    <lineage>
        <taxon>Eukaryota</taxon>
        <taxon>Fungi</taxon>
        <taxon>Dikarya</taxon>
        <taxon>Ascomycota</taxon>
        <taxon>Pezizomycotina</taxon>
        <taxon>Dothideomycetes</taxon>
        <taxon>Dothideomycetes incertae sedis</taxon>
        <taxon>Botryosphaeriales</taxon>
        <taxon>Botryosphaeriaceae</taxon>
        <taxon>Lasiodiplodia</taxon>
    </lineage>
</organism>
<sequence length="155" mass="16389">MISSTIRDLLLLVFVGSAVALPLNAERRDPAKDIGIGITFKYPFKAAEGAVDGTADTAAAEKRSNDAITFKYPIFKVAEGATDGAVEKRATDANAISFKYPFVAADGAVEKRNTDGNAITFKYPFVAADGAVEKREPKSAYADVIAAADPRDILG</sequence>
<dbReference type="EMBL" id="JAPUUL010000344">
    <property type="protein sequence ID" value="KAJ8131171.1"/>
    <property type="molecule type" value="Genomic_DNA"/>
</dbReference>
<name>A0ACC2JUL7_9PEZI</name>
<dbReference type="Proteomes" id="UP001153332">
    <property type="component" value="Unassembled WGS sequence"/>
</dbReference>
<keyword evidence="2" id="KW-1185">Reference proteome</keyword>
<accession>A0ACC2JUL7</accession>
<evidence type="ECO:0000313" key="2">
    <source>
        <dbReference type="Proteomes" id="UP001153332"/>
    </source>
</evidence>
<comment type="caution">
    <text evidence="1">The sequence shown here is derived from an EMBL/GenBank/DDBJ whole genome shotgun (WGS) entry which is preliminary data.</text>
</comment>
<proteinExistence type="predicted"/>
<reference evidence="1" key="1">
    <citation type="submission" date="2022-12" db="EMBL/GenBank/DDBJ databases">
        <title>Genome Sequence of Lasiodiplodia mahajangana.</title>
        <authorList>
            <person name="Buettner E."/>
        </authorList>
    </citation>
    <scope>NUCLEOTIDE SEQUENCE</scope>
    <source>
        <strain evidence="1">VT137</strain>
    </source>
</reference>
<evidence type="ECO:0000313" key="1">
    <source>
        <dbReference type="EMBL" id="KAJ8131171.1"/>
    </source>
</evidence>
<protein>
    <submittedName>
        <fullName evidence="1">Uncharacterized protein</fullName>
    </submittedName>
</protein>
<gene>
    <name evidence="1" type="ORF">O1611_g2452</name>
</gene>